<comment type="caution">
    <text evidence="2">The sequence shown here is derived from an EMBL/GenBank/DDBJ whole genome shotgun (WGS) entry which is preliminary data.</text>
</comment>
<organism evidence="2 3">
    <name type="scientific">Zongyangia hominis</name>
    <dbReference type="NCBI Taxonomy" id="2763677"/>
    <lineage>
        <taxon>Bacteria</taxon>
        <taxon>Bacillati</taxon>
        <taxon>Bacillota</taxon>
        <taxon>Clostridia</taxon>
        <taxon>Eubacteriales</taxon>
        <taxon>Oscillospiraceae</taxon>
        <taxon>Zongyangia</taxon>
    </lineage>
</organism>
<dbReference type="Proteomes" id="UP000660861">
    <property type="component" value="Unassembled WGS sequence"/>
</dbReference>
<gene>
    <name evidence="2" type="ORF">H8709_09265</name>
</gene>
<protein>
    <submittedName>
        <fullName evidence="2">DUF4830 domain-containing protein</fullName>
    </submittedName>
</protein>
<accession>A0A926EDD6</accession>
<keyword evidence="3" id="KW-1185">Reference proteome</keyword>
<sequence length="167" mass="18457">MFVKSIKTSKKKLIGLLCIVLAVVCLGIWALSANRGMQAMSSQNSSSSKAGAITFKGATNEERLDFLGHFGWQVESDPAEIVEFVIPAEFNDTYQNYNAIQKKQGLDLEKFKGKTAKRYSYTVTNYPNVKEGVRANLVVYKDKIIAGDICSLELDGFMHGFSPDTIS</sequence>
<evidence type="ECO:0000259" key="1">
    <source>
        <dbReference type="Pfam" id="PF16112"/>
    </source>
</evidence>
<dbReference type="InterPro" id="IPR032257">
    <property type="entry name" value="DUF4830"/>
</dbReference>
<reference evidence="2" key="1">
    <citation type="submission" date="2020-08" db="EMBL/GenBank/DDBJ databases">
        <title>Genome public.</title>
        <authorList>
            <person name="Liu C."/>
            <person name="Sun Q."/>
        </authorList>
    </citation>
    <scope>NUCLEOTIDE SEQUENCE</scope>
    <source>
        <strain evidence="2">NSJ-54</strain>
    </source>
</reference>
<dbReference type="EMBL" id="JACRTC010000006">
    <property type="protein sequence ID" value="MBC8571015.1"/>
    <property type="molecule type" value="Genomic_DNA"/>
</dbReference>
<dbReference type="AlphaFoldDB" id="A0A926EDD6"/>
<dbReference type="Pfam" id="PF16112">
    <property type="entry name" value="DUF4830"/>
    <property type="match status" value="1"/>
</dbReference>
<evidence type="ECO:0000313" key="3">
    <source>
        <dbReference type="Proteomes" id="UP000660861"/>
    </source>
</evidence>
<evidence type="ECO:0000313" key="2">
    <source>
        <dbReference type="EMBL" id="MBC8571015.1"/>
    </source>
</evidence>
<dbReference type="RefSeq" id="WP_262398105.1">
    <property type="nucleotide sequence ID" value="NZ_JACRTC010000006.1"/>
</dbReference>
<feature type="domain" description="DUF4830" evidence="1">
    <location>
        <begin position="66"/>
        <end position="149"/>
    </location>
</feature>
<name>A0A926EDD6_9FIRM</name>
<proteinExistence type="predicted"/>